<evidence type="ECO:0000313" key="2">
    <source>
        <dbReference type="Proteomes" id="UP000245626"/>
    </source>
</evidence>
<organism evidence="1 2">
    <name type="scientific">Violaceomyces palustris</name>
    <dbReference type="NCBI Taxonomy" id="1673888"/>
    <lineage>
        <taxon>Eukaryota</taxon>
        <taxon>Fungi</taxon>
        <taxon>Dikarya</taxon>
        <taxon>Basidiomycota</taxon>
        <taxon>Ustilaginomycotina</taxon>
        <taxon>Ustilaginomycetes</taxon>
        <taxon>Violaceomycetales</taxon>
        <taxon>Violaceomycetaceae</taxon>
        <taxon>Violaceomyces</taxon>
    </lineage>
</organism>
<protein>
    <submittedName>
        <fullName evidence="1">Uncharacterized protein</fullName>
    </submittedName>
</protein>
<dbReference type="Proteomes" id="UP000245626">
    <property type="component" value="Unassembled WGS sequence"/>
</dbReference>
<gene>
    <name evidence="1" type="ORF">IE53DRAFT_8902</name>
</gene>
<reference evidence="1 2" key="1">
    <citation type="journal article" date="2018" name="Mol. Biol. Evol.">
        <title>Broad Genomic Sampling Reveals a Smut Pathogenic Ancestry of the Fungal Clade Ustilaginomycotina.</title>
        <authorList>
            <person name="Kijpornyongpan T."/>
            <person name="Mondo S.J."/>
            <person name="Barry K."/>
            <person name="Sandor L."/>
            <person name="Lee J."/>
            <person name="Lipzen A."/>
            <person name="Pangilinan J."/>
            <person name="LaButti K."/>
            <person name="Hainaut M."/>
            <person name="Henrissat B."/>
            <person name="Grigoriev I.V."/>
            <person name="Spatafora J.W."/>
            <person name="Aime M.C."/>
        </authorList>
    </citation>
    <scope>NUCLEOTIDE SEQUENCE [LARGE SCALE GENOMIC DNA]</scope>
    <source>
        <strain evidence="1 2">SA 807</strain>
    </source>
</reference>
<name>A0ACD0NLQ1_9BASI</name>
<keyword evidence="2" id="KW-1185">Reference proteome</keyword>
<evidence type="ECO:0000313" key="1">
    <source>
        <dbReference type="EMBL" id="PWN46747.1"/>
    </source>
</evidence>
<proteinExistence type="predicted"/>
<sequence>MHPHSSLIYPFIEIYRFSSSFSFTCRFCFSACFFPFPVFFVPALSFFIKLPPRNLCPSSQSPLGLRQQLLSNFHLGFWVSRRSRQHYFPISSCHRQLLLFLIAAVLSNSSASLIEGWK</sequence>
<dbReference type="EMBL" id="KZ820730">
    <property type="protein sequence ID" value="PWN46747.1"/>
    <property type="molecule type" value="Genomic_DNA"/>
</dbReference>
<accession>A0ACD0NLQ1</accession>